<feature type="transmembrane region" description="Helical" evidence="7">
    <location>
        <begin position="291"/>
        <end position="314"/>
    </location>
</feature>
<evidence type="ECO:0000256" key="5">
    <source>
        <dbReference type="ARBA" id="ARBA00022989"/>
    </source>
</evidence>
<reference evidence="9" key="2">
    <citation type="journal article" date="2021" name="Microbiome">
        <title>Successional dynamics and alternative stable states in a saline activated sludge microbial community over 9 years.</title>
        <authorList>
            <person name="Wang Y."/>
            <person name="Ye J."/>
            <person name="Ju F."/>
            <person name="Liu L."/>
            <person name="Boyd J.A."/>
            <person name="Deng Y."/>
            <person name="Parks D.H."/>
            <person name="Jiang X."/>
            <person name="Yin X."/>
            <person name="Woodcroft B.J."/>
            <person name="Tyson G.W."/>
            <person name="Hugenholtz P."/>
            <person name="Polz M.F."/>
            <person name="Zhang T."/>
        </authorList>
    </citation>
    <scope>NUCLEOTIDE SEQUENCE</scope>
    <source>
        <strain evidence="9">HKST-UBA14</strain>
    </source>
</reference>
<comment type="caution">
    <text evidence="9">The sequence shown here is derived from an EMBL/GenBank/DDBJ whole genome shotgun (WGS) entry which is preliminary data.</text>
</comment>
<feature type="transmembrane region" description="Helical" evidence="7">
    <location>
        <begin position="214"/>
        <end position="230"/>
    </location>
</feature>
<feature type="transmembrane region" description="Helical" evidence="7">
    <location>
        <begin position="145"/>
        <end position="168"/>
    </location>
</feature>
<dbReference type="GO" id="GO:0006813">
    <property type="term" value="P:potassium ion transport"/>
    <property type="evidence" value="ECO:0007669"/>
    <property type="project" value="InterPro"/>
</dbReference>
<dbReference type="InterPro" id="IPR038770">
    <property type="entry name" value="Na+/solute_symporter_sf"/>
</dbReference>
<evidence type="ECO:0000313" key="9">
    <source>
        <dbReference type="EMBL" id="MCA9383658.1"/>
    </source>
</evidence>
<dbReference type="EMBL" id="JAGQLK010000107">
    <property type="protein sequence ID" value="MCA9383658.1"/>
    <property type="molecule type" value="Genomic_DNA"/>
</dbReference>
<feature type="transmembrane region" description="Helical" evidence="7">
    <location>
        <begin position="267"/>
        <end position="285"/>
    </location>
</feature>
<dbReference type="SUPFAM" id="SSF51735">
    <property type="entry name" value="NAD(P)-binding Rossmann-fold domains"/>
    <property type="match status" value="1"/>
</dbReference>
<dbReference type="Pfam" id="PF02254">
    <property type="entry name" value="TrkA_N"/>
    <property type="match status" value="1"/>
</dbReference>
<evidence type="ECO:0000256" key="4">
    <source>
        <dbReference type="ARBA" id="ARBA00022692"/>
    </source>
</evidence>
<evidence type="ECO:0000259" key="8">
    <source>
        <dbReference type="PROSITE" id="PS51201"/>
    </source>
</evidence>
<feature type="transmembrane region" description="Helical" evidence="7">
    <location>
        <begin position="321"/>
        <end position="343"/>
    </location>
</feature>
<dbReference type="PROSITE" id="PS51201">
    <property type="entry name" value="RCK_N"/>
    <property type="match status" value="1"/>
</dbReference>
<feature type="transmembrane region" description="Helical" evidence="7">
    <location>
        <begin position="84"/>
        <end position="108"/>
    </location>
</feature>
<dbReference type="InterPro" id="IPR003148">
    <property type="entry name" value="RCK_N"/>
</dbReference>
<evidence type="ECO:0000256" key="7">
    <source>
        <dbReference type="SAM" id="Phobius"/>
    </source>
</evidence>
<comment type="similarity">
    <text evidence="2">Belongs to the monovalent cation:proton antiporter 2 (CPA2) transporter (TC 2.A.37) family.</text>
</comment>
<accession>A0A955L6Q6</accession>
<feature type="transmembrane region" description="Helical" evidence="7">
    <location>
        <begin position="29"/>
        <end position="47"/>
    </location>
</feature>
<feature type="transmembrane region" description="Helical" evidence="7">
    <location>
        <begin position="355"/>
        <end position="372"/>
    </location>
</feature>
<dbReference type="Pfam" id="PF00999">
    <property type="entry name" value="Na_H_Exchanger"/>
    <property type="match status" value="1"/>
</dbReference>
<evidence type="ECO:0000313" key="10">
    <source>
        <dbReference type="Proteomes" id="UP000783287"/>
    </source>
</evidence>
<feature type="non-terminal residue" evidence="9">
    <location>
        <position position="553"/>
    </location>
</feature>
<sequence>MDFVTQLALLIFVGIIGGLAALKLKTPLIVGYIFGGAVLALLVNFSHEELETINELAEIGIALLLFSIGIEFSLDKMMQVKKYAVYGGIAQIILTILFGVVFFPLIGFNSYESLFLGSVFSLSSTAVVIKVLEEIGQIETHASRIIVGWLILQDIAVVLLILFLGNFATGSINFAALFESLLKSFILIALALMVGRRVLPRVLSSVAKFGSKEILVVTAFGICLFFAVAAEEWVGSFTLGAFLAGLMLSESNLHFEIFSEIKPLQNIFTLFFFIIIGTLFSLTYLVENIFFVLMIFVITTVVKGLLILMISLFLKMHIRSAIEVAIALAQVGEFAFLSASIGLENSWISDDLHSLIIAVTILSLLLTPLFITHTDTIYEKIRDFVGHRWPGLHRKLFMVPEENTIDDKKLGNHIIVCGYGRVGKYIVLALKRMRFKHLLIEFDSQVVDELKEQGIESLYGDATSEEILIQAGIESARAVIIALPKEADVAQIVKKVQVLNPDIKVILRRHFSNIEMDLDKKFSVVEPEFEAAIKILEKILPYLGKKDKKVLKW</sequence>
<feature type="domain" description="RCK N-terminal" evidence="8">
    <location>
        <begin position="411"/>
        <end position="526"/>
    </location>
</feature>
<evidence type="ECO:0000256" key="6">
    <source>
        <dbReference type="ARBA" id="ARBA00023136"/>
    </source>
</evidence>
<organism evidence="9 10">
    <name type="scientific">Candidatus Dojkabacteria bacterium</name>
    <dbReference type="NCBI Taxonomy" id="2099670"/>
    <lineage>
        <taxon>Bacteria</taxon>
        <taxon>Candidatus Dojkabacteria</taxon>
    </lineage>
</organism>
<dbReference type="GO" id="GO:0016020">
    <property type="term" value="C:membrane"/>
    <property type="evidence" value="ECO:0007669"/>
    <property type="project" value="UniProtKB-SubCell"/>
</dbReference>
<evidence type="ECO:0000256" key="2">
    <source>
        <dbReference type="ARBA" id="ARBA00005551"/>
    </source>
</evidence>
<keyword evidence="6 7" id="KW-0472">Membrane</keyword>
<name>A0A955L6Q6_9BACT</name>
<dbReference type="GO" id="GO:0015297">
    <property type="term" value="F:antiporter activity"/>
    <property type="evidence" value="ECO:0007669"/>
    <property type="project" value="InterPro"/>
</dbReference>
<gene>
    <name evidence="9" type="ORF">KC909_04785</name>
</gene>
<dbReference type="AlphaFoldDB" id="A0A955L6Q6"/>
<feature type="transmembrane region" description="Helical" evidence="7">
    <location>
        <begin position="236"/>
        <end position="255"/>
    </location>
</feature>
<feature type="transmembrane region" description="Helical" evidence="7">
    <location>
        <begin position="114"/>
        <end position="133"/>
    </location>
</feature>
<dbReference type="Gene3D" id="1.20.1530.20">
    <property type="match status" value="1"/>
</dbReference>
<reference evidence="9" key="1">
    <citation type="submission" date="2020-04" db="EMBL/GenBank/DDBJ databases">
        <authorList>
            <person name="Zhang T."/>
        </authorList>
    </citation>
    <scope>NUCLEOTIDE SEQUENCE</scope>
    <source>
        <strain evidence="9">HKST-UBA14</strain>
    </source>
</reference>
<keyword evidence="4 7" id="KW-0812">Transmembrane</keyword>
<dbReference type="Gene3D" id="3.40.50.720">
    <property type="entry name" value="NAD(P)-binding Rossmann-like Domain"/>
    <property type="match status" value="1"/>
</dbReference>
<proteinExistence type="inferred from homology"/>
<feature type="transmembrane region" description="Helical" evidence="7">
    <location>
        <begin position="53"/>
        <end position="72"/>
    </location>
</feature>
<dbReference type="PANTHER" id="PTHR42751">
    <property type="entry name" value="SODIUM/HYDROGEN EXCHANGER FAMILY/TRKA DOMAIN PROTEIN"/>
    <property type="match status" value="1"/>
</dbReference>
<keyword evidence="3" id="KW-0813">Transport</keyword>
<feature type="transmembrane region" description="Helical" evidence="7">
    <location>
        <begin position="6"/>
        <end position="22"/>
    </location>
</feature>
<dbReference type="InterPro" id="IPR006153">
    <property type="entry name" value="Cation/H_exchanger_TM"/>
</dbReference>
<dbReference type="PANTHER" id="PTHR42751:SF3">
    <property type="entry name" value="SODIUM_GLUTAMATE SYMPORTER"/>
    <property type="match status" value="1"/>
</dbReference>
<feature type="transmembrane region" description="Helical" evidence="7">
    <location>
        <begin position="174"/>
        <end position="194"/>
    </location>
</feature>
<protein>
    <submittedName>
        <fullName evidence="9">Cation:proton antiporter</fullName>
    </submittedName>
</protein>
<dbReference type="GO" id="GO:1902600">
    <property type="term" value="P:proton transmembrane transport"/>
    <property type="evidence" value="ECO:0007669"/>
    <property type="project" value="InterPro"/>
</dbReference>
<evidence type="ECO:0000256" key="3">
    <source>
        <dbReference type="ARBA" id="ARBA00022448"/>
    </source>
</evidence>
<dbReference type="InterPro" id="IPR036291">
    <property type="entry name" value="NAD(P)-bd_dom_sf"/>
</dbReference>
<keyword evidence="5 7" id="KW-1133">Transmembrane helix</keyword>
<evidence type="ECO:0000256" key="1">
    <source>
        <dbReference type="ARBA" id="ARBA00004141"/>
    </source>
</evidence>
<comment type="subcellular location">
    <subcellularLocation>
        <location evidence="1">Membrane</location>
        <topology evidence="1">Multi-pass membrane protein</topology>
    </subcellularLocation>
</comment>
<dbReference type="Proteomes" id="UP000783287">
    <property type="component" value="Unassembled WGS sequence"/>
</dbReference>